<dbReference type="Pfam" id="PF05096">
    <property type="entry name" value="Glu_cyclase_2"/>
    <property type="match status" value="1"/>
</dbReference>
<dbReference type="InterPro" id="IPR015943">
    <property type="entry name" value="WD40/YVTN_repeat-like_dom_sf"/>
</dbReference>
<dbReference type="PANTHER" id="PTHR31270">
    <property type="entry name" value="GLUTAMINYL-PEPTIDE CYCLOTRANSFERASE"/>
    <property type="match status" value="1"/>
</dbReference>
<accession>A0ABW2ZBZ0</accession>
<organism evidence="1 2">
    <name type="scientific">Mucilaginibacter lutimaris</name>
    <dbReference type="NCBI Taxonomy" id="931629"/>
    <lineage>
        <taxon>Bacteria</taxon>
        <taxon>Pseudomonadati</taxon>
        <taxon>Bacteroidota</taxon>
        <taxon>Sphingobacteriia</taxon>
        <taxon>Sphingobacteriales</taxon>
        <taxon>Sphingobacteriaceae</taxon>
        <taxon>Mucilaginibacter</taxon>
    </lineage>
</organism>
<dbReference type="Proteomes" id="UP001597073">
    <property type="component" value="Unassembled WGS sequence"/>
</dbReference>
<evidence type="ECO:0000313" key="1">
    <source>
        <dbReference type="EMBL" id="MFD0763497.1"/>
    </source>
</evidence>
<keyword evidence="2" id="KW-1185">Reference proteome</keyword>
<dbReference type="EMBL" id="JBHTIA010000003">
    <property type="protein sequence ID" value="MFD0763497.1"/>
    <property type="molecule type" value="Genomic_DNA"/>
</dbReference>
<gene>
    <name evidence="1" type="ORF">ACFQZI_01440</name>
</gene>
<sequence length="366" mass="40701">MPFGLLPFKMNKRIALFAIIALLAYSCRTDKKEDEFTISPDAGSNYKSGEQIALKIGYGKDVKIDSVVYLLDATRVGAAKDSSAVTVKTDSIALGARVITAKVYQGGKSQDLTTNINLLAPKAPEELGFVVEKVFPHDTSLYTEGLIYDNGGFYESGGGYGEPIGGNPVDGPSKLVKTDLATGKILQKQDIDKKYFAEGIVVVGDKVMQLTWKEKVGFVYDRKTLKLLSKFDNNVGLEGWGMTFDGTKIYMDDSTNRIWFLDKNTYQQKGFIDVYDDKGPVNEINELEYIDGKIYANVYHQDYILVINPKTGAVEQKIDLTSLYPEAQRNSGADVLNGIAYDKATKRIFITGKKWNKLYQVKFVKK</sequence>
<comment type="caution">
    <text evidence="1">The sequence shown here is derived from an EMBL/GenBank/DDBJ whole genome shotgun (WGS) entry which is preliminary data.</text>
</comment>
<dbReference type="PANTHER" id="PTHR31270:SF1">
    <property type="entry name" value="GLUTAMINYL-PEPTIDE CYCLOTRANSFERASE"/>
    <property type="match status" value="1"/>
</dbReference>
<dbReference type="SUPFAM" id="SSF63825">
    <property type="entry name" value="YWTD domain"/>
    <property type="match status" value="1"/>
</dbReference>
<dbReference type="RefSeq" id="WP_377137637.1">
    <property type="nucleotide sequence ID" value="NZ_JBHTIA010000003.1"/>
</dbReference>
<proteinExistence type="predicted"/>
<protein>
    <submittedName>
        <fullName evidence="1">Glutaminyl-peptide cyclotransferase</fullName>
    </submittedName>
</protein>
<evidence type="ECO:0000313" key="2">
    <source>
        <dbReference type="Proteomes" id="UP001597073"/>
    </source>
</evidence>
<dbReference type="Gene3D" id="2.130.10.10">
    <property type="entry name" value="YVTN repeat-like/Quinoprotein amine dehydrogenase"/>
    <property type="match status" value="1"/>
</dbReference>
<reference evidence="2" key="1">
    <citation type="journal article" date="2019" name="Int. J. Syst. Evol. Microbiol.">
        <title>The Global Catalogue of Microorganisms (GCM) 10K type strain sequencing project: providing services to taxonomists for standard genome sequencing and annotation.</title>
        <authorList>
            <consortium name="The Broad Institute Genomics Platform"/>
            <consortium name="The Broad Institute Genome Sequencing Center for Infectious Disease"/>
            <person name="Wu L."/>
            <person name="Ma J."/>
        </authorList>
    </citation>
    <scope>NUCLEOTIDE SEQUENCE [LARGE SCALE GENOMIC DNA]</scope>
    <source>
        <strain evidence="2">CCUG 60742</strain>
    </source>
</reference>
<name>A0ABW2ZBZ0_9SPHI</name>
<dbReference type="InterPro" id="IPR007788">
    <property type="entry name" value="QCT"/>
</dbReference>